<sequence length="1105" mass="122061">MGSEHSTMLDPLVSALEGREKVKGVTVAELDVFKAKSQEELCELYTHCDSVFAGPLLSQGTAGQLLGLAVEGSRKLACMLHYKGVYTAAELAKAGNVRVDMHQLLAVGALWSRRLSDAAKMGFLVGMFDFDKDGVLAYEEVVLLAANSLRSLVTLSSRVLIEAGVSSDEVRRLGEEVRASAGLSSLLRFLVCVFTVLSGYLSFDDLPRTASLSTLEVVRWSGAQVGLEKILKALPSTRSAAPPPPPPPPPPPTAAATLGVGMDSPSWIQLDDPTFSGDSLEGPRPACTTHGPLEDCQFLNMYEVILAVNMLVLMKATSERTFDGSYRQVLLSEFRRLYERGRSTLLGDGSVRVEDAGMPLLHRELCNKVSRFKTWFMGIRGGVRGMGLVSLRTLLTVLCPCADERRVDAWIMGYLRQQRDAMVAKEQSVVGRLLALTPLRMQKDLLSHCSTNLGLLTLAEVLERKMTDIVSARRAIEQSVVEGMESPISKTIFLKHLCHPKFRRGGAVQWDQTLKELSTDGGTPVRKSSAVAEAGTSHELSIAPVEDAAYGSERQGSAGTMVESFSATINDVAEEFRKSRAQASEEDASKQPPTRRELTERLLEAVSQTREKFIARGVDANSTASDSSRSPSQTAESSDLSPQLTGGRERTEASSDRYTPDSTMEHISGSLDGEVLRSKLNVVTDRLGNLTGRWWTIRSDVENRMAELREIREQEICCKSMKRKAQAQLEALLDEMTRIEKESVNRVKELDLDIALESYSNAAVSKVSSCPSGGWVEEVERRSIYLLGPEQWLSKLQPTQRKLVRELASNLLGVFGNMTAAVDCIAAVRGRPDSITMTDLDTSLRTLKLGVLSRPALVAVFNALDYEKEGCLTAAALRRRLTIAAGRSSIACFAPPPSEKIISSLLRASSHAKSDSDIHKRRAVETSSLSELEHARKVLGLSAAETMTGQEKSSQSLSRHRKGRRGSVHGSDMFSTFLHAEERREHDEVLRRLYLDDSKVAFTKKHLKVESKRFRDIIKGSDQKELFDTGMLFNKHSLNRTTKYMTPTERRRRREAMDITEGFRRAHESKKLSEVVFPGGKKQDMIVLKKQHAELQKLLRMMPKS</sequence>
<feature type="region of interest" description="Disordered" evidence="1">
    <location>
        <begin position="615"/>
        <end position="669"/>
    </location>
</feature>
<dbReference type="Proteomes" id="UP000572268">
    <property type="component" value="Unassembled WGS sequence"/>
</dbReference>
<dbReference type="AlphaFoldDB" id="A0A7J6MQ01"/>
<feature type="compositionally biased region" description="Polar residues" evidence="1">
    <location>
        <begin position="620"/>
        <end position="644"/>
    </location>
</feature>
<proteinExistence type="predicted"/>
<dbReference type="SUPFAM" id="SSF101447">
    <property type="entry name" value="Formin homology 2 domain (FH2 domain)"/>
    <property type="match status" value="1"/>
</dbReference>
<evidence type="ECO:0000256" key="1">
    <source>
        <dbReference type="SAM" id="MobiDB-lite"/>
    </source>
</evidence>
<organism evidence="2 3">
    <name type="scientific">Perkinsus olseni</name>
    <name type="common">Perkinsus atlanticus</name>
    <dbReference type="NCBI Taxonomy" id="32597"/>
    <lineage>
        <taxon>Eukaryota</taxon>
        <taxon>Sar</taxon>
        <taxon>Alveolata</taxon>
        <taxon>Perkinsozoa</taxon>
        <taxon>Perkinsea</taxon>
        <taxon>Perkinsida</taxon>
        <taxon>Perkinsidae</taxon>
        <taxon>Perkinsus</taxon>
    </lineage>
</organism>
<feature type="region of interest" description="Disordered" evidence="1">
    <location>
        <begin position="236"/>
        <end position="258"/>
    </location>
</feature>
<evidence type="ECO:0000313" key="2">
    <source>
        <dbReference type="EMBL" id="KAF4673679.1"/>
    </source>
</evidence>
<reference evidence="2 3" key="1">
    <citation type="submission" date="2020-04" db="EMBL/GenBank/DDBJ databases">
        <title>Perkinsus olseni comparative genomics.</title>
        <authorList>
            <person name="Bogema D.R."/>
        </authorList>
    </citation>
    <scope>NUCLEOTIDE SEQUENCE [LARGE SCALE GENOMIC DNA]</scope>
    <source>
        <strain evidence="2">ATCC PRA-31</strain>
    </source>
</reference>
<dbReference type="PROSITE" id="PS00018">
    <property type="entry name" value="EF_HAND_1"/>
    <property type="match status" value="1"/>
</dbReference>
<feature type="region of interest" description="Disordered" evidence="1">
    <location>
        <begin position="517"/>
        <end position="538"/>
    </location>
</feature>
<feature type="compositionally biased region" description="Basic residues" evidence="1">
    <location>
        <begin position="958"/>
        <end position="967"/>
    </location>
</feature>
<dbReference type="InterPro" id="IPR018247">
    <property type="entry name" value="EF_Hand_1_Ca_BS"/>
</dbReference>
<evidence type="ECO:0008006" key="4">
    <source>
        <dbReference type="Google" id="ProtNLM"/>
    </source>
</evidence>
<evidence type="ECO:0000313" key="3">
    <source>
        <dbReference type="Proteomes" id="UP000572268"/>
    </source>
</evidence>
<comment type="caution">
    <text evidence="2">The sequence shown here is derived from an EMBL/GenBank/DDBJ whole genome shotgun (WGS) entry which is preliminary data.</text>
</comment>
<accession>A0A7J6MQ01</accession>
<name>A0A7J6MQ01_PEROL</name>
<feature type="compositionally biased region" description="Polar residues" evidence="1">
    <location>
        <begin position="945"/>
        <end position="957"/>
    </location>
</feature>
<dbReference type="EMBL" id="JABANN010000044">
    <property type="protein sequence ID" value="KAF4673679.1"/>
    <property type="molecule type" value="Genomic_DNA"/>
</dbReference>
<protein>
    <recommendedName>
        <fullName evidence="4">EF-hand domain-containing protein</fullName>
    </recommendedName>
</protein>
<feature type="compositionally biased region" description="Basic and acidic residues" evidence="1">
    <location>
        <begin position="647"/>
        <end position="659"/>
    </location>
</feature>
<feature type="compositionally biased region" description="Pro residues" evidence="1">
    <location>
        <begin position="241"/>
        <end position="253"/>
    </location>
</feature>
<feature type="region of interest" description="Disordered" evidence="1">
    <location>
        <begin position="943"/>
        <end position="971"/>
    </location>
</feature>
<feature type="region of interest" description="Disordered" evidence="1">
    <location>
        <begin position="578"/>
        <end position="597"/>
    </location>
</feature>
<gene>
    <name evidence="2" type="ORF">FOL46_006660</name>
</gene>